<proteinExistence type="predicted"/>
<keyword evidence="1" id="KW-1133">Transmembrane helix</keyword>
<sequence length="97" mass="11094">MELVQITAVIGAAASLICTLVVGALSFFIKRTLSSLESNDQKNAEEIRRLGRELNDLKADLPLIYVTREDFIRIMNRVEDKLDLLLYNSPQEKRKEE</sequence>
<reference evidence="2" key="1">
    <citation type="journal article" date="2021" name="Proc. Natl. Acad. Sci. U.S.A.">
        <title>A Catalog of Tens of Thousands of Viruses from Human Metagenomes Reveals Hidden Associations with Chronic Diseases.</title>
        <authorList>
            <person name="Tisza M.J."/>
            <person name="Buck C.B."/>
        </authorList>
    </citation>
    <scope>NUCLEOTIDE SEQUENCE</scope>
    <source>
        <strain evidence="2">Ct5hB2</strain>
    </source>
</reference>
<evidence type="ECO:0000256" key="1">
    <source>
        <dbReference type="SAM" id="Phobius"/>
    </source>
</evidence>
<feature type="transmembrane region" description="Helical" evidence="1">
    <location>
        <begin position="6"/>
        <end position="29"/>
    </location>
</feature>
<keyword evidence="1" id="KW-0812">Transmembrane</keyword>
<accession>A0A8S5N923</accession>
<protein>
    <submittedName>
        <fullName evidence="2">SMODS and SLOG-associating 2TM effector domain family 4</fullName>
    </submittedName>
</protein>
<name>A0A8S5N923_9CAUD</name>
<dbReference type="EMBL" id="BK015093">
    <property type="protein sequence ID" value="DAD90746.1"/>
    <property type="molecule type" value="Genomic_DNA"/>
</dbReference>
<keyword evidence="1" id="KW-0472">Membrane</keyword>
<evidence type="ECO:0000313" key="2">
    <source>
        <dbReference type="EMBL" id="DAD90746.1"/>
    </source>
</evidence>
<organism evidence="2">
    <name type="scientific">Myoviridae sp. ct5hB2</name>
    <dbReference type="NCBI Taxonomy" id="2826614"/>
    <lineage>
        <taxon>Viruses</taxon>
        <taxon>Duplodnaviria</taxon>
        <taxon>Heunggongvirae</taxon>
        <taxon>Uroviricota</taxon>
        <taxon>Caudoviricetes</taxon>
    </lineage>
</organism>